<evidence type="ECO:0000259" key="1">
    <source>
        <dbReference type="Pfam" id="PF13349"/>
    </source>
</evidence>
<sequence length="283" mass="29535">MSLEKWLVTPGQTKVIDIDLVRKLKVSLIGGTVDIIGHDEPGARIEVHSVTGKDLKISMDGDALEIDHPQLRWDNFIDVFASFRGTAKAEVSIVVPRDVAMRFGVVSADALISGLHNDAKLSTVSGDIVVDAGEGDLEVNAVSGEVSVRNHVGTINVHTVSGEITASGSIRRFTLDGVTSNVFLDVEGVPDEIVTNTVSGNLTVRLGADVAARYNLNTLSGTLQLDDQTVRSTLGKAYDGSSGALDGAWVELRANSVSGDISLVRSASASTADAPGAAAEASS</sequence>
<proteinExistence type="predicted"/>
<dbReference type="Pfam" id="PF13349">
    <property type="entry name" value="DUF4097"/>
    <property type="match status" value="1"/>
</dbReference>
<evidence type="ECO:0000313" key="5">
    <source>
        <dbReference type="Proteomes" id="UP000561726"/>
    </source>
</evidence>
<evidence type="ECO:0000313" key="3">
    <source>
        <dbReference type="EMBL" id="MBB5642873.1"/>
    </source>
</evidence>
<dbReference type="Proteomes" id="UP000029864">
    <property type="component" value="Unassembled WGS sequence"/>
</dbReference>
<name>A0A099J5N6_9MICO</name>
<evidence type="ECO:0000313" key="2">
    <source>
        <dbReference type="EMBL" id="KGJ72827.1"/>
    </source>
</evidence>
<gene>
    <name evidence="3" type="ORF">BJ997_003421</name>
    <name evidence="2" type="ORF">GY21_12820</name>
</gene>
<accession>A0A099J5N6</accession>
<organism evidence="2 4">
    <name type="scientific">Cryobacterium roopkundense</name>
    <dbReference type="NCBI Taxonomy" id="1001240"/>
    <lineage>
        <taxon>Bacteria</taxon>
        <taxon>Bacillati</taxon>
        <taxon>Actinomycetota</taxon>
        <taxon>Actinomycetes</taxon>
        <taxon>Micrococcales</taxon>
        <taxon>Microbacteriaceae</taxon>
        <taxon>Cryobacterium</taxon>
    </lineage>
</organism>
<comment type="caution">
    <text evidence="2">The sequence shown here is derived from an EMBL/GenBank/DDBJ whole genome shotgun (WGS) entry which is preliminary data.</text>
</comment>
<dbReference type="OrthoDB" id="3232569at2"/>
<dbReference type="STRING" id="1001240.GY21_12820"/>
<keyword evidence="4" id="KW-1185">Reference proteome</keyword>
<reference evidence="3 5" key="2">
    <citation type="submission" date="2020-08" db="EMBL/GenBank/DDBJ databases">
        <title>Sequencing the genomes of 1000 actinobacteria strains.</title>
        <authorList>
            <person name="Klenk H.-P."/>
        </authorList>
    </citation>
    <scope>NUCLEOTIDE SEQUENCE [LARGE SCALE GENOMIC DNA]</scope>
    <source>
        <strain evidence="3 5">DSM 21065</strain>
    </source>
</reference>
<dbReference type="RefSeq" id="WP_035837133.1">
    <property type="nucleotide sequence ID" value="NZ_JACHBQ010000001.1"/>
</dbReference>
<dbReference type="eggNOG" id="COG3595">
    <property type="taxonomic scope" value="Bacteria"/>
</dbReference>
<reference evidence="2 4" key="1">
    <citation type="submission" date="2014-08" db="EMBL/GenBank/DDBJ databases">
        <authorList>
            <person name="Sisinthy S."/>
        </authorList>
    </citation>
    <scope>NUCLEOTIDE SEQUENCE [LARGE SCALE GENOMIC DNA]</scope>
    <source>
        <strain evidence="2 4">RuG17</strain>
    </source>
</reference>
<dbReference type="InterPro" id="IPR025164">
    <property type="entry name" value="Toastrack_DUF4097"/>
</dbReference>
<dbReference type="EMBL" id="JACHBQ010000001">
    <property type="protein sequence ID" value="MBB5642873.1"/>
    <property type="molecule type" value="Genomic_DNA"/>
</dbReference>
<feature type="domain" description="DUF4097" evidence="1">
    <location>
        <begin position="32"/>
        <end position="263"/>
    </location>
</feature>
<dbReference type="EMBL" id="JPXF01000053">
    <property type="protein sequence ID" value="KGJ72827.1"/>
    <property type="molecule type" value="Genomic_DNA"/>
</dbReference>
<evidence type="ECO:0000313" key="4">
    <source>
        <dbReference type="Proteomes" id="UP000029864"/>
    </source>
</evidence>
<dbReference type="AlphaFoldDB" id="A0A099J5N6"/>
<protein>
    <submittedName>
        <fullName evidence="3">DUF4097 and DUF4098 domain-containing protein YvlB</fullName>
    </submittedName>
</protein>
<dbReference type="Proteomes" id="UP000561726">
    <property type="component" value="Unassembled WGS sequence"/>
</dbReference>